<evidence type="ECO:0000256" key="1">
    <source>
        <dbReference type="SAM" id="MobiDB-lite"/>
    </source>
</evidence>
<feature type="region of interest" description="Disordered" evidence="1">
    <location>
        <begin position="129"/>
        <end position="165"/>
    </location>
</feature>
<feature type="region of interest" description="Disordered" evidence="1">
    <location>
        <begin position="197"/>
        <end position="222"/>
    </location>
</feature>
<keyword evidence="3" id="KW-1185">Reference proteome</keyword>
<evidence type="ECO:0000313" key="3">
    <source>
        <dbReference type="Proteomes" id="UP000694930"/>
    </source>
</evidence>
<dbReference type="RefSeq" id="XP_015064617.1">
    <property type="nucleotide sequence ID" value="XM_015209131.1"/>
</dbReference>
<protein>
    <submittedName>
        <fullName evidence="4">Uncharacterized protein LOC107009802</fullName>
    </submittedName>
</protein>
<accession>A0ABM1G1I8</accession>
<dbReference type="Proteomes" id="UP000694930">
    <property type="component" value="Chromosome 2"/>
</dbReference>
<evidence type="ECO:0000313" key="4">
    <source>
        <dbReference type="RefSeq" id="XP_015064617.1"/>
    </source>
</evidence>
<gene>
    <name evidence="4" type="primary">LOC107009802</name>
</gene>
<dbReference type="Pfam" id="PF03732">
    <property type="entry name" value="Retrotrans_gag"/>
    <property type="match status" value="1"/>
</dbReference>
<dbReference type="GeneID" id="107009802"/>
<reference evidence="4" key="2">
    <citation type="submission" date="2025-08" db="UniProtKB">
        <authorList>
            <consortium name="RefSeq"/>
        </authorList>
    </citation>
    <scope>IDENTIFICATION</scope>
</reference>
<reference evidence="3" key="1">
    <citation type="journal article" date="2014" name="Nat. Genet.">
        <title>The genome of the stress-tolerant wild tomato species Solanum pennellii.</title>
        <authorList>
            <person name="Bolger A."/>
            <person name="Scossa F."/>
            <person name="Bolger M.E."/>
            <person name="Lanz C."/>
            <person name="Maumus F."/>
            <person name="Tohge T."/>
            <person name="Quesneville H."/>
            <person name="Alseekh S."/>
            <person name="Sorensen I."/>
            <person name="Lichtenstein G."/>
            <person name="Fich E.A."/>
            <person name="Conte M."/>
            <person name="Keller H."/>
            <person name="Schneeberger K."/>
            <person name="Schwacke R."/>
            <person name="Ofner I."/>
            <person name="Vrebalov J."/>
            <person name="Xu Y."/>
            <person name="Osorio S."/>
            <person name="Aflitos S.A."/>
            <person name="Schijlen E."/>
            <person name="Jimenez-Gomez J.M."/>
            <person name="Ryngajllo M."/>
            <person name="Kimura S."/>
            <person name="Kumar R."/>
            <person name="Koenig D."/>
            <person name="Headland L.R."/>
            <person name="Maloof J.N."/>
            <person name="Sinha N."/>
            <person name="van Ham R.C."/>
            <person name="Lankhorst R.K."/>
            <person name="Mao L."/>
            <person name="Vogel A."/>
            <person name="Arsova B."/>
            <person name="Panstruga R."/>
            <person name="Fei Z."/>
            <person name="Rose J.K."/>
            <person name="Zamir D."/>
            <person name="Carrari F."/>
            <person name="Giovannoni J.J."/>
            <person name="Weigel D."/>
            <person name="Usadel B."/>
            <person name="Fernie A.R."/>
        </authorList>
    </citation>
    <scope>NUCLEOTIDE SEQUENCE [LARGE SCALE GENOMIC DNA]</scope>
    <source>
        <strain evidence="3">cv. LA0716</strain>
    </source>
</reference>
<dbReference type="InterPro" id="IPR005162">
    <property type="entry name" value="Retrotrans_gag_dom"/>
</dbReference>
<organism evidence="3 4">
    <name type="scientific">Solanum pennellii</name>
    <name type="common">Tomato</name>
    <name type="synonym">Lycopersicon pennellii</name>
    <dbReference type="NCBI Taxonomy" id="28526"/>
    <lineage>
        <taxon>Eukaryota</taxon>
        <taxon>Viridiplantae</taxon>
        <taxon>Streptophyta</taxon>
        <taxon>Embryophyta</taxon>
        <taxon>Tracheophyta</taxon>
        <taxon>Spermatophyta</taxon>
        <taxon>Magnoliopsida</taxon>
        <taxon>eudicotyledons</taxon>
        <taxon>Gunneridae</taxon>
        <taxon>Pentapetalae</taxon>
        <taxon>asterids</taxon>
        <taxon>lamiids</taxon>
        <taxon>Solanales</taxon>
        <taxon>Solanaceae</taxon>
        <taxon>Solanoideae</taxon>
        <taxon>Solaneae</taxon>
        <taxon>Solanum</taxon>
        <taxon>Solanum subgen. Lycopersicon</taxon>
    </lineage>
</organism>
<evidence type="ECO:0000259" key="2">
    <source>
        <dbReference type="Pfam" id="PF03732"/>
    </source>
</evidence>
<proteinExistence type="predicted"/>
<feature type="compositionally biased region" description="Polar residues" evidence="1">
    <location>
        <begin position="143"/>
        <end position="158"/>
    </location>
</feature>
<sequence length="222" mass="25756">MGLTISDKVELDTYQLKDVAQTYYIQWRDNRPLRDGSVTWEIFKKAFIDRFFPWEKRDVKVKEFINFRQGVSDPTNKMRDFLTGVSDDSKEECHSSTLPDNMNISRFMVHAEQVEETREKPRFKKMFSNQVPSNFPKARDNRVSNPNPKEGTSTNSPTKKLPCENCGKKHYGDSPIRIDNFFSYGKSWHNVKDCPNFKVQDKGSGKDQASGLNVDVPKKNPF</sequence>
<name>A0ABM1G1I8_SOLPN</name>
<feature type="domain" description="Retrotransposon gag" evidence="2">
    <location>
        <begin position="13"/>
        <end position="72"/>
    </location>
</feature>